<comment type="similarity">
    <text evidence="8">Belongs to the binding-protein-dependent transport system permease family.</text>
</comment>
<keyword evidence="3" id="KW-1003">Cell membrane</keyword>
<feature type="transmembrane region" description="Helical" evidence="8">
    <location>
        <begin position="193"/>
        <end position="219"/>
    </location>
</feature>
<evidence type="ECO:0000256" key="1">
    <source>
        <dbReference type="ARBA" id="ARBA00004429"/>
    </source>
</evidence>
<feature type="transmembrane region" description="Helical" evidence="8">
    <location>
        <begin position="25"/>
        <end position="51"/>
    </location>
</feature>
<dbReference type="CDD" id="cd06261">
    <property type="entry name" value="TM_PBP2"/>
    <property type="match status" value="1"/>
</dbReference>
<feature type="transmembrane region" description="Helical" evidence="8">
    <location>
        <begin position="119"/>
        <end position="141"/>
    </location>
</feature>
<evidence type="ECO:0000313" key="9">
    <source>
        <dbReference type="EMBL" id="TFB80405.1"/>
    </source>
</evidence>
<feature type="transmembrane region" description="Helical" evidence="8">
    <location>
        <begin position="256"/>
        <end position="276"/>
    </location>
</feature>
<accession>A0A4R8VCI2</accession>
<keyword evidence="7 8" id="KW-0472">Membrane</keyword>
<evidence type="ECO:0000256" key="8">
    <source>
        <dbReference type="RuleBase" id="RU363032"/>
    </source>
</evidence>
<feature type="transmembrane region" description="Helical" evidence="8">
    <location>
        <begin position="153"/>
        <end position="172"/>
    </location>
</feature>
<evidence type="ECO:0000256" key="4">
    <source>
        <dbReference type="ARBA" id="ARBA00022519"/>
    </source>
</evidence>
<dbReference type="OrthoDB" id="9783270at2"/>
<keyword evidence="5 8" id="KW-0812">Transmembrane</keyword>
<dbReference type="PROSITE" id="PS50928">
    <property type="entry name" value="ABC_TM1"/>
    <property type="match status" value="1"/>
</dbReference>
<reference evidence="9 10" key="1">
    <citation type="submission" date="2019-03" db="EMBL/GenBank/DDBJ databases">
        <title>Genomics of glacier-inhabiting Cryobacterium strains.</title>
        <authorList>
            <person name="Liu Q."/>
            <person name="Xin Y.-H."/>
        </authorList>
    </citation>
    <scope>NUCLEOTIDE SEQUENCE [LARGE SCALE GENOMIC DNA]</scope>
    <source>
        <strain evidence="9 10">CGMCC 1.10440</strain>
    </source>
</reference>
<dbReference type="GO" id="GO:0005886">
    <property type="term" value="C:plasma membrane"/>
    <property type="evidence" value="ECO:0007669"/>
    <property type="project" value="UniProtKB-SubCell"/>
</dbReference>
<proteinExistence type="inferred from homology"/>
<keyword evidence="4" id="KW-0997">Cell inner membrane</keyword>
<dbReference type="SUPFAM" id="SSF161098">
    <property type="entry name" value="MetI-like"/>
    <property type="match status" value="1"/>
</dbReference>
<keyword evidence="2 8" id="KW-0813">Transport</keyword>
<dbReference type="GO" id="GO:0055085">
    <property type="term" value="P:transmembrane transport"/>
    <property type="evidence" value="ECO:0007669"/>
    <property type="project" value="InterPro"/>
</dbReference>
<comment type="caution">
    <text evidence="9">The sequence shown here is derived from an EMBL/GenBank/DDBJ whole genome shotgun (WGS) entry which is preliminary data.</text>
</comment>
<dbReference type="InterPro" id="IPR035906">
    <property type="entry name" value="MetI-like_sf"/>
</dbReference>
<keyword evidence="6 8" id="KW-1133">Transmembrane helix</keyword>
<dbReference type="RefSeq" id="WP_104096260.1">
    <property type="nucleotide sequence ID" value="NZ_JACHBP010000001.1"/>
</dbReference>
<dbReference type="Gene3D" id="1.10.3720.10">
    <property type="entry name" value="MetI-like"/>
    <property type="match status" value="1"/>
</dbReference>
<dbReference type="EMBL" id="SOFI01000003">
    <property type="protein sequence ID" value="TFB80405.1"/>
    <property type="molecule type" value="Genomic_DNA"/>
</dbReference>
<gene>
    <name evidence="9" type="ORF">E3N84_10420</name>
</gene>
<dbReference type="PANTHER" id="PTHR43357:SF4">
    <property type="entry name" value="INNER MEMBRANE ABC TRANSPORTER PERMEASE PROTEIN YDCV"/>
    <property type="match status" value="1"/>
</dbReference>
<comment type="subcellular location">
    <subcellularLocation>
        <location evidence="1">Cell inner membrane</location>
        <topology evidence="1">Multi-pass membrane protein</topology>
    </subcellularLocation>
    <subcellularLocation>
        <location evidence="8">Cell membrane</location>
        <topology evidence="8">Multi-pass membrane protein</topology>
    </subcellularLocation>
</comment>
<evidence type="ECO:0000256" key="2">
    <source>
        <dbReference type="ARBA" id="ARBA00022448"/>
    </source>
</evidence>
<evidence type="ECO:0000256" key="3">
    <source>
        <dbReference type="ARBA" id="ARBA00022475"/>
    </source>
</evidence>
<evidence type="ECO:0000256" key="6">
    <source>
        <dbReference type="ARBA" id="ARBA00022989"/>
    </source>
</evidence>
<evidence type="ECO:0000313" key="10">
    <source>
        <dbReference type="Proteomes" id="UP000298488"/>
    </source>
</evidence>
<dbReference type="PANTHER" id="PTHR43357">
    <property type="entry name" value="INNER MEMBRANE ABC TRANSPORTER PERMEASE PROTEIN YDCV"/>
    <property type="match status" value="1"/>
</dbReference>
<keyword evidence="10" id="KW-1185">Reference proteome</keyword>
<name>A0A4R8VCI2_9MICO</name>
<protein>
    <submittedName>
        <fullName evidence="9">ABC transporter permease</fullName>
    </submittedName>
</protein>
<organism evidence="9 10">
    <name type="scientific">Terrimesophilobacter mesophilus</name>
    <dbReference type="NCBI Taxonomy" id="433647"/>
    <lineage>
        <taxon>Bacteria</taxon>
        <taxon>Bacillati</taxon>
        <taxon>Actinomycetota</taxon>
        <taxon>Actinomycetes</taxon>
        <taxon>Micrococcales</taxon>
        <taxon>Microbacteriaceae</taxon>
        <taxon>Terrimesophilobacter</taxon>
    </lineage>
</organism>
<feature type="transmembrane region" description="Helical" evidence="8">
    <location>
        <begin position="225"/>
        <end position="244"/>
    </location>
</feature>
<dbReference type="Pfam" id="PF00528">
    <property type="entry name" value="BPD_transp_1"/>
    <property type="match status" value="1"/>
</dbReference>
<dbReference type="Proteomes" id="UP000298488">
    <property type="component" value="Unassembled WGS sequence"/>
</dbReference>
<dbReference type="AlphaFoldDB" id="A0A4R8VCI2"/>
<evidence type="ECO:0000256" key="7">
    <source>
        <dbReference type="ARBA" id="ARBA00023136"/>
    </source>
</evidence>
<dbReference type="InterPro" id="IPR000515">
    <property type="entry name" value="MetI-like"/>
</dbReference>
<evidence type="ECO:0000256" key="5">
    <source>
        <dbReference type="ARBA" id="ARBA00022692"/>
    </source>
</evidence>
<sequence length="291" mass="32138">MTQLVVRERRAERQKGERRKSPFRWLVWVAAIFFFLNLFGVIASVLANSFATEWFDTWLPSGWTTKYYQTAWQDFQLADTLIVTMQVAVTVVVVSLIIGAPAAYVLARREFPGKKALMLSFLLPIMVPPITYGIPLATLLYKLHLGGTLNGVILANLVPAVPFVVLVMTPFIEQIDPKIEAAARMCGAKTWQIFTRILGPLVIPGLLAAALLVLVQTVALFELTFLTAGPGTQTLVVSLYYAVFASGIRPSQAISAMAVIYMLTTLVILVIALRYVSPTQMVTQIKDNSDD</sequence>
<feature type="transmembrane region" description="Helical" evidence="8">
    <location>
        <begin position="81"/>
        <end position="107"/>
    </location>
</feature>